<dbReference type="InterPro" id="IPR001579">
    <property type="entry name" value="Glyco_hydro_18_chit_AS"/>
</dbReference>
<feature type="domain" description="F5/8 type C" evidence="6">
    <location>
        <begin position="492"/>
        <end position="630"/>
    </location>
</feature>
<dbReference type="InterPro" id="IPR051941">
    <property type="entry name" value="BG_Antigen-Binding_Lectin"/>
</dbReference>
<feature type="signal peptide" evidence="5">
    <location>
        <begin position="1"/>
        <end position="21"/>
    </location>
</feature>
<feature type="chain" id="PRO_5042892483" evidence="5">
    <location>
        <begin position="22"/>
        <end position="851"/>
    </location>
</feature>
<dbReference type="GO" id="GO:0008061">
    <property type="term" value="F:chitin binding"/>
    <property type="evidence" value="ECO:0007669"/>
    <property type="project" value="InterPro"/>
</dbReference>
<dbReference type="PROSITE" id="PS51910">
    <property type="entry name" value="GH18_2"/>
    <property type="match status" value="1"/>
</dbReference>
<dbReference type="InterPro" id="IPR000421">
    <property type="entry name" value="FA58C"/>
</dbReference>
<dbReference type="PROSITE" id="PS01095">
    <property type="entry name" value="GH18_1"/>
    <property type="match status" value="1"/>
</dbReference>
<dbReference type="SMART" id="SM00636">
    <property type="entry name" value="Glyco_18"/>
    <property type="match status" value="1"/>
</dbReference>
<dbReference type="AlphaFoldDB" id="A0AAP2DAT8"/>
<dbReference type="PANTHER" id="PTHR45713:SF6">
    <property type="entry name" value="F5_8 TYPE C DOMAIN-CONTAINING PROTEIN"/>
    <property type="match status" value="1"/>
</dbReference>
<evidence type="ECO:0000313" key="10">
    <source>
        <dbReference type="Proteomes" id="UP001319180"/>
    </source>
</evidence>
<dbReference type="InterPro" id="IPR036116">
    <property type="entry name" value="FN3_sf"/>
</dbReference>
<dbReference type="SMART" id="SM00060">
    <property type="entry name" value="FN3"/>
    <property type="match status" value="1"/>
</dbReference>
<evidence type="ECO:0000256" key="5">
    <source>
        <dbReference type="SAM" id="SignalP"/>
    </source>
</evidence>
<dbReference type="InterPro" id="IPR026444">
    <property type="entry name" value="Secre_tail"/>
</dbReference>
<dbReference type="CDD" id="cd00063">
    <property type="entry name" value="FN3"/>
    <property type="match status" value="1"/>
</dbReference>
<dbReference type="InterPro" id="IPR003961">
    <property type="entry name" value="FN3_dom"/>
</dbReference>
<dbReference type="PROSITE" id="PS50853">
    <property type="entry name" value="FN3"/>
    <property type="match status" value="1"/>
</dbReference>
<dbReference type="PROSITE" id="PS50022">
    <property type="entry name" value="FA58C_3"/>
    <property type="match status" value="3"/>
</dbReference>
<dbReference type="SMART" id="SM00231">
    <property type="entry name" value="FA58C"/>
    <property type="match status" value="2"/>
</dbReference>
<dbReference type="Gene3D" id="3.20.20.80">
    <property type="entry name" value="Glycosidases"/>
    <property type="match status" value="1"/>
</dbReference>
<dbReference type="InterPro" id="IPR001223">
    <property type="entry name" value="Glyco_hydro18_cat"/>
</dbReference>
<name>A0AAP2DAT8_9BACT</name>
<dbReference type="Proteomes" id="UP001319180">
    <property type="component" value="Unassembled WGS sequence"/>
</dbReference>
<dbReference type="Pfam" id="PF00041">
    <property type="entry name" value="fn3"/>
    <property type="match status" value="1"/>
</dbReference>
<evidence type="ECO:0000259" key="7">
    <source>
        <dbReference type="PROSITE" id="PS50853"/>
    </source>
</evidence>
<dbReference type="PANTHER" id="PTHR45713">
    <property type="entry name" value="FTP DOMAIN-CONTAINING PROTEIN"/>
    <property type="match status" value="1"/>
</dbReference>
<dbReference type="Gene3D" id="2.60.40.10">
    <property type="entry name" value="Immunoglobulins"/>
    <property type="match status" value="1"/>
</dbReference>
<keyword evidence="3 4" id="KW-0326">Glycosidase</keyword>
<protein>
    <submittedName>
        <fullName evidence="9">Discoidin domain-containing protein</fullName>
    </submittedName>
</protein>
<evidence type="ECO:0000256" key="2">
    <source>
        <dbReference type="ARBA" id="ARBA00022801"/>
    </source>
</evidence>
<dbReference type="Pfam" id="PF00704">
    <property type="entry name" value="Glyco_hydro_18"/>
    <property type="match status" value="1"/>
</dbReference>
<accession>A0AAP2DAT8</accession>
<organism evidence="9 10">
    <name type="scientific">Dawidia soli</name>
    <dbReference type="NCBI Taxonomy" id="2782352"/>
    <lineage>
        <taxon>Bacteria</taxon>
        <taxon>Pseudomonadati</taxon>
        <taxon>Bacteroidota</taxon>
        <taxon>Cytophagia</taxon>
        <taxon>Cytophagales</taxon>
        <taxon>Chryseotaleaceae</taxon>
        <taxon>Dawidia</taxon>
    </lineage>
</organism>
<dbReference type="InterPro" id="IPR008979">
    <property type="entry name" value="Galactose-bd-like_sf"/>
</dbReference>
<dbReference type="RefSeq" id="WP_254089138.1">
    <property type="nucleotide sequence ID" value="NZ_JAHESC010000005.1"/>
</dbReference>
<evidence type="ECO:0000313" key="9">
    <source>
        <dbReference type="EMBL" id="MBT1685887.1"/>
    </source>
</evidence>
<dbReference type="InterPro" id="IPR011583">
    <property type="entry name" value="Chitinase_II/V-like_cat"/>
</dbReference>
<evidence type="ECO:0000256" key="1">
    <source>
        <dbReference type="ARBA" id="ARBA00009121"/>
    </source>
</evidence>
<dbReference type="SUPFAM" id="SSF51445">
    <property type="entry name" value="(Trans)glycosidases"/>
    <property type="match status" value="1"/>
</dbReference>
<feature type="domain" description="F5/8 type C" evidence="6">
    <location>
        <begin position="631"/>
        <end position="767"/>
    </location>
</feature>
<reference evidence="9 10" key="1">
    <citation type="submission" date="2021-05" db="EMBL/GenBank/DDBJ databases">
        <title>A Polyphasic approach of four new species of the genus Ohtaekwangia: Ohtaekwangia histidinii sp. nov., Ohtaekwangia cretensis sp. nov., Ohtaekwangia indiensis sp. nov., Ohtaekwangia reichenbachii sp. nov. from diverse environment.</title>
        <authorList>
            <person name="Octaviana S."/>
        </authorList>
    </citation>
    <scope>NUCLEOTIDE SEQUENCE [LARGE SCALE GENOMIC DNA]</scope>
    <source>
        <strain evidence="9 10">PWU37</strain>
    </source>
</reference>
<gene>
    <name evidence="9" type="ORF">KK078_04935</name>
</gene>
<dbReference type="Gene3D" id="2.60.40.3080">
    <property type="match status" value="1"/>
</dbReference>
<dbReference type="NCBIfam" id="TIGR04183">
    <property type="entry name" value="Por_Secre_tail"/>
    <property type="match status" value="1"/>
</dbReference>
<evidence type="ECO:0000256" key="4">
    <source>
        <dbReference type="RuleBase" id="RU000489"/>
    </source>
</evidence>
<feature type="domain" description="GH18" evidence="8">
    <location>
        <begin position="25"/>
        <end position="272"/>
    </location>
</feature>
<dbReference type="GO" id="GO:0004553">
    <property type="term" value="F:hydrolase activity, hydrolyzing O-glycosyl compounds"/>
    <property type="evidence" value="ECO:0007669"/>
    <property type="project" value="InterPro"/>
</dbReference>
<evidence type="ECO:0000259" key="8">
    <source>
        <dbReference type="PROSITE" id="PS51910"/>
    </source>
</evidence>
<keyword evidence="10" id="KW-1185">Reference proteome</keyword>
<keyword evidence="2 4" id="KW-0378">Hydrolase</keyword>
<dbReference type="EMBL" id="JAHESC010000005">
    <property type="protein sequence ID" value="MBT1685887.1"/>
    <property type="molecule type" value="Genomic_DNA"/>
</dbReference>
<evidence type="ECO:0000256" key="3">
    <source>
        <dbReference type="ARBA" id="ARBA00023295"/>
    </source>
</evidence>
<dbReference type="SUPFAM" id="SSF49785">
    <property type="entry name" value="Galactose-binding domain-like"/>
    <property type="match status" value="3"/>
</dbReference>
<dbReference type="InterPro" id="IPR013783">
    <property type="entry name" value="Ig-like_fold"/>
</dbReference>
<proteinExistence type="inferred from homology"/>
<dbReference type="Gene3D" id="2.60.120.260">
    <property type="entry name" value="Galactose-binding domain-like"/>
    <property type="match status" value="3"/>
</dbReference>
<dbReference type="Pfam" id="PF18962">
    <property type="entry name" value="Por_Secre_tail"/>
    <property type="match status" value="1"/>
</dbReference>
<evidence type="ECO:0000259" key="6">
    <source>
        <dbReference type="PROSITE" id="PS50022"/>
    </source>
</evidence>
<comment type="similarity">
    <text evidence="1">Belongs to the glycosyl hydrolase 18 family. Chitinase class II subfamily.</text>
</comment>
<feature type="domain" description="Fibronectin type-III" evidence="7">
    <location>
        <begin position="419"/>
        <end position="504"/>
    </location>
</feature>
<dbReference type="GO" id="GO:0005975">
    <property type="term" value="P:carbohydrate metabolic process"/>
    <property type="evidence" value="ECO:0007669"/>
    <property type="project" value="InterPro"/>
</dbReference>
<feature type="domain" description="F5/8 type C" evidence="6">
    <location>
        <begin position="273"/>
        <end position="410"/>
    </location>
</feature>
<dbReference type="InterPro" id="IPR017853">
    <property type="entry name" value="GH"/>
</dbReference>
<keyword evidence="5" id="KW-0732">Signal</keyword>
<dbReference type="SUPFAM" id="SSF49265">
    <property type="entry name" value="Fibronectin type III"/>
    <property type="match status" value="1"/>
</dbReference>
<sequence>MQKLRLLLFLPLLLLAGSAFAQTCYNIVGYYPSWVAGGSAYINSPSKIDYSKYTHICYAFVIPGTDGNIGGVGNGAELTNLVTRGHAAGVKVLLSVGGWLDSSPGNTPFEAISTNTASITRLADACARLVTQYNLDGIDLDWEYPTTKARWNALAPVVANRMHGMGKLFTAAVAESAYYGDNYDNVGIVDLLNIMCYGPYSMARDAMQYWTNRGVPQSKRMLGVPFYDEHNTTAEHVQKSNLAKTTAAGIMIWDIATFYGDINSIYNTLGNVCNNATPVPANLALNKPVTVSSTEDPQYAASYAVDASYSTRWSSAFTNDQWIYVDLGGPYSINRVKITWEAAYATAYEIQVSDNPAANDWRSIKAVTGNNALVNDHTGLSGNGRYVRIASSARATAYGYSIFALEVYGAQADNQAPTAPANLRSTGVAAGSASLAWNASTDNLAVTGYDVYKDGVLAATVTGITYTATGLSENTTYTFTVKAKDAAGNSSVASNSVSVVTPVNIARNKPVTASSEETADYVKANAVDGNLTTRWSTSFADPQWIYIDLGARYDLNRVRTVWETAYATAYDVQVSDNPAANDWQQLYSTTTATGGTNDIPVMGTGRYVRIYATKRSTVYGYSLWEVEVYGTPASEEPLVNLALDKPAEASSLEDATFPAGLAVDGSVTTRWASVEGVDPQSITVDLGAAYDIRRVKLVWETAYAKNYTLEVSTDGNVWNEVYNTTTGDGATDDVALTPIPARYVRLNGTARGTTYGYSLYELEVYGVATAARMALSVYPNPARETIGVTVQGASGKANIRIVNTATGQVSHTSAVTTEGTTQIGVAGWQKGIYLIQLQTEKETLRQRLVIE</sequence>
<comment type="caution">
    <text evidence="9">The sequence shown here is derived from an EMBL/GenBank/DDBJ whole genome shotgun (WGS) entry which is preliminary data.</text>
</comment>
<dbReference type="Pfam" id="PF00754">
    <property type="entry name" value="F5_F8_type_C"/>
    <property type="match status" value="2"/>
</dbReference>